<dbReference type="NCBIfam" id="TIGR00254">
    <property type="entry name" value="GGDEF"/>
    <property type="match status" value="1"/>
</dbReference>
<dbReference type="Pfam" id="PF00990">
    <property type="entry name" value="GGDEF"/>
    <property type="match status" value="1"/>
</dbReference>
<dbReference type="InterPro" id="IPR043128">
    <property type="entry name" value="Rev_trsase/Diguanyl_cyclase"/>
</dbReference>
<dbReference type="SMART" id="SM00267">
    <property type="entry name" value="GGDEF"/>
    <property type="match status" value="1"/>
</dbReference>
<dbReference type="STRING" id="1408416.GCA_000702765_00244"/>
<evidence type="ECO:0000313" key="2">
    <source>
        <dbReference type="EMBL" id="VEU82782.1"/>
    </source>
</evidence>
<dbReference type="InterPro" id="IPR052163">
    <property type="entry name" value="DGC-Regulatory_Protein"/>
</dbReference>
<dbReference type="GO" id="GO:0052621">
    <property type="term" value="F:diguanylate cyclase activity"/>
    <property type="evidence" value="ECO:0007669"/>
    <property type="project" value="UniProtKB-EC"/>
</dbReference>
<proteinExistence type="predicted"/>
<evidence type="ECO:0000313" key="3">
    <source>
        <dbReference type="Proteomes" id="UP000290909"/>
    </source>
</evidence>
<dbReference type="SUPFAM" id="SSF55073">
    <property type="entry name" value="Nucleotide cyclase"/>
    <property type="match status" value="1"/>
</dbReference>
<dbReference type="PROSITE" id="PS50887">
    <property type="entry name" value="GGDEF"/>
    <property type="match status" value="1"/>
</dbReference>
<accession>A0A449BK04</accession>
<dbReference type="RefSeq" id="WP_051658929.1">
    <property type="nucleotide sequence ID" value="NZ_LR215050.1"/>
</dbReference>
<keyword evidence="2" id="KW-0808">Transferase</keyword>
<gene>
    <name evidence="2" type="primary">ycdT</name>
    <name evidence="2" type="ORF">NCTC10172_00805</name>
</gene>
<protein>
    <submittedName>
        <fullName evidence="2">Probable diguanylate cyclase YcdT</fullName>
        <ecNumber evidence="2">2.7.7.65</ecNumber>
    </submittedName>
</protein>
<dbReference type="KEGG" id="ahk:NCTC10172_00805"/>
<sequence length="146" mass="16891">MKTFKLARKTKEGFSVILVDLDDFKMINDTMGHHIGDEALKMTAYLLRTSIPQTDFVARFGGVEFYIISESDTDDKVHELIQKIEYNFELHNSYSQSFKLSPSIGYTLVEAESTKTVHGLQELVDVEMYKNKMTRKERNKLTIRSN</sequence>
<dbReference type="PANTHER" id="PTHR46663:SF2">
    <property type="entry name" value="GGDEF DOMAIN-CONTAINING PROTEIN"/>
    <property type="match status" value="1"/>
</dbReference>
<reference evidence="2 3" key="1">
    <citation type="submission" date="2019-01" db="EMBL/GenBank/DDBJ databases">
        <authorList>
            <consortium name="Pathogen Informatics"/>
        </authorList>
    </citation>
    <scope>NUCLEOTIDE SEQUENCE [LARGE SCALE GENOMIC DNA]</scope>
    <source>
        <strain evidence="2 3">NCTC10172</strain>
    </source>
</reference>
<dbReference type="InterPro" id="IPR029787">
    <property type="entry name" value="Nucleotide_cyclase"/>
</dbReference>
<evidence type="ECO:0000259" key="1">
    <source>
        <dbReference type="PROSITE" id="PS50887"/>
    </source>
</evidence>
<name>A0A449BK04_9MOLU</name>
<dbReference type="EC" id="2.7.7.65" evidence="2"/>
<dbReference type="Proteomes" id="UP000290909">
    <property type="component" value="Chromosome"/>
</dbReference>
<dbReference type="AlphaFoldDB" id="A0A449BK04"/>
<feature type="domain" description="GGDEF" evidence="1">
    <location>
        <begin position="12"/>
        <end position="146"/>
    </location>
</feature>
<dbReference type="EMBL" id="LR215050">
    <property type="protein sequence ID" value="VEU82782.1"/>
    <property type="molecule type" value="Genomic_DNA"/>
</dbReference>
<organism evidence="2 3">
    <name type="scientific">Acholeplasma hippikon</name>
    <dbReference type="NCBI Taxonomy" id="264636"/>
    <lineage>
        <taxon>Bacteria</taxon>
        <taxon>Bacillati</taxon>
        <taxon>Mycoplasmatota</taxon>
        <taxon>Mollicutes</taxon>
        <taxon>Acholeplasmatales</taxon>
        <taxon>Acholeplasmataceae</taxon>
        <taxon>Acholeplasma</taxon>
    </lineage>
</organism>
<dbReference type="CDD" id="cd01949">
    <property type="entry name" value="GGDEF"/>
    <property type="match status" value="1"/>
</dbReference>
<keyword evidence="2" id="KW-0548">Nucleotidyltransferase</keyword>
<dbReference type="Gene3D" id="3.30.70.270">
    <property type="match status" value="1"/>
</dbReference>
<keyword evidence="3" id="KW-1185">Reference proteome</keyword>
<dbReference type="PANTHER" id="PTHR46663">
    <property type="entry name" value="DIGUANYLATE CYCLASE DGCT-RELATED"/>
    <property type="match status" value="1"/>
</dbReference>
<dbReference type="InterPro" id="IPR000160">
    <property type="entry name" value="GGDEF_dom"/>
</dbReference>